<dbReference type="InterPro" id="IPR002509">
    <property type="entry name" value="NODB_dom"/>
</dbReference>
<keyword evidence="2" id="KW-0732">Signal</keyword>
<dbReference type="PROSITE" id="PS51677">
    <property type="entry name" value="NODB"/>
    <property type="match status" value="1"/>
</dbReference>
<dbReference type="Proteomes" id="UP000295132">
    <property type="component" value="Unassembled WGS sequence"/>
</dbReference>
<evidence type="ECO:0000256" key="1">
    <source>
        <dbReference type="ARBA" id="ARBA00004613"/>
    </source>
</evidence>
<name>A0A4R5VVX5_9BACI</name>
<accession>A0A4R5VVX5</accession>
<evidence type="ECO:0000259" key="3">
    <source>
        <dbReference type="PROSITE" id="PS51677"/>
    </source>
</evidence>
<proteinExistence type="predicted"/>
<dbReference type="GO" id="GO:0005576">
    <property type="term" value="C:extracellular region"/>
    <property type="evidence" value="ECO:0007669"/>
    <property type="project" value="UniProtKB-SubCell"/>
</dbReference>
<dbReference type="PROSITE" id="PS51257">
    <property type="entry name" value="PROKAR_LIPOPROTEIN"/>
    <property type="match status" value="1"/>
</dbReference>
<dbReference type="AlphaFoldDB" id="A0A4R5VVX5"/>
<gene>
    <name evidence="4" type="ORF">E2K98_07580</name>
</gene>
<dbReference type="InterPro" id="IPR051398">
    <property type="entry name" value="Polysacch_Deacetylase"/>
</dbReference>
<sequence length="381" mass="43105">MNYMNKLVVFALISTIILAGCSLKEANAKMGKENKQIGHSSKARLRIQNDSFPEVDNRPIFQPRATISISPITFESTNAIITTEDLKENVQEIRYHIWRTADGPQDRKTFSSADAASDFSFEFNTNEFSGKRGEYQVAVYAVQGDGLDKLIAKSTLTFQQHVPILMYHAIDNYNGIGLRELFVSPANFEDQMRYLKDHGYSFLTFERWGEVNKVNKPVLVTFDDGMKNNLNALWVLQKLQDDTFHPVATDYVIAGSIDKTPTRLSSADIREMVDSGIFSIQSHTMSHADLPMVTNLEEELKSSKEKIEQVTGKPVIAIAYPFGHVDRAVVEEAKKYYQYATTTKPGEFIETGEPDEMLLMRRVRISNSTTINQFAALVQSW</sequence>
<evidence type="ECO:0000256" key="2">
    <source>
        <dbReference type="ARBA" id="ARBA00022729"/>
    </source>
</evidence>
<dbReference type="Gene3D" id="3.20.20.370">
    <property type="entry name" value="Glycoside hydrolase/deacetylase"/>
    <property type="match status" value="1"/>
</dbReference>
<evidence type="ECO:0000313" key="5">
    <source>
        <dbReference type="Proteomes" id="UP000295132"/>
    </source>
</evidence>
<dbReference type="EMBL" id="SMYO01000003">
    <property type="protein sequence ID" value="TDK63296.1"/>
    <property type="molecule type" value="Genomic_DNA"/>
</dbReference>
<organism evidence="4 5">
    <name type="scientific">Bacillus salipaludis</name>
    <dbReference type="NCBI Taxonomy" id="2547811"/>
    <lineage>
        <taxon>Bacteria</taxon>
        <taxon>Bacillati</taxon>
        <taxon>Bacillota</taxon>
        <taxon>Bacilli</taxon>
        <taxon>Bacillales</taxon>
        <taxon>Bacillaceae</taxon>
        <taxon>Bacillus</taxon>
    </lineage>
</organism>
<comment type="caution">
    <text evidence="4">The sequence shown here is derived from an EMBL/GenBank/DDBJ whole genome shotgun (WGS) entry which is preliminary data.</text>
</comment>
<dbReference type="Gene3D" id="2.60.40.3760">
    <property type="match status" value="1"/>
</dbReference>
<dbReference type="PANTHER" id="PTHR34216:SF3">
    <property type="entry name" value="POLY-BETA-1,6-N-ACETYL-D-GLUCOSAMINE N-DEACETYLASE"/>
    <property type="match status" value="1"/>
</dbReference>
<dbReference type="CDD" id="cd10918">
    <property type="entry name" value="CE4_NodB_like_5s_6s"/>
    <property type="match status" value="1"/>
</dbReference>
<dbReference type="GO" id="GO:0005975">
    <property type="term" value="P:carbohydrate metabolic process"/>
    <property type="evidence" value="ECO:0007669"/>
    <property type="project" value="InterPro"/>
</dbReference>
<dbReference type="PANTHER" id="PTHR34216">
    <property type="match status" value="1"/>
</dbReference>
<comment type="subcellular location">
    <subcellularLocation>
        <location evidence="1">Secreted</location>
    </subcellularLocation>
</comment>
<dbReference type="InterPro" id="IPR011330">
    <property type="entry name" value="Glyco_hydro/deAcase_b/a-brl"/>
</dbReference>
<feature type="domain" description="NodB homology" evidence="3">
    <location>
        <begin position="216"/>
        <end position="381"/>
    </location>
</feature>
<dbReference type="Pfam" id="PF01522">
    <property type="entry name" value="Polysacc_deac_1"/>
    <property type="match status" value="1"/>
</dbReference>
<protein>
    <submittedName>
        <fullName evidence="4">Polysaccharide deacetylase family protein</fullName>
    </submittedName>
</protein>
<reference evidence="4 5" key="1">
    <citation type="submission" date="2019-03" db="EMBL/GenBank/DDBJ databases">
        <title>Bacillus niacini sp. nov. a Nicotinate-Metabolizing Mesophile Isolated from Soil.</title>
        <authorList>
            <person name="Zhang G."/>
        </authorList>
    </citation>
    <scope>NUCLEOTIDE SEQUENCE [LARGE SCALE GENOMIC DNA]</scope>
    <source>
        <strain evidence="4 5">WN066</strain>
    </source>
</reference>
<dbReference type="GO" id="GO:0016810">
    <property type="term" value="F:hydrolase activity, acting on carbon-nitrogen (but not peptide) bonds"/>
    <property type="evidence" value="ECO:0007669"/>
    <property type="project" value="InterPro"/>
</dbReference>
<evidence type="ECO:0000313" key="4">
    <source>
        <dbReference type="EMBL" id="TDK63296.1"/>
    </source>
</evidence>
<dbReference type="SUPFAM" id="SSF88713">
    <property type="entry name" value="Glycoside hydrolase/deacetylase"/>
    <property type="match status" value="1"/>
</dbReference>